<comment type="caution">
    <text evidence="1">The sequence shown here is derived from an EMBL/GenBank/DDBJ whole genome shotgun (WGS) entry which is preliminary data.</text>
</comment>
<proteinExistence type="predicted"/>
<keyword evidence="2" id="KW-1185">Reference proteome</keyword>
<protein>
    <submittedName>
        <fullName evidence="1">Uncharacterized protein</fullName>
    </submittedName>
</protein>
<name>A0ABS8SJS5_DATST</name>
<organism evidence="1 2">
    <name type="scientific">Datura stramonium</name>
    <name type="common">Jimsonweed</name>
    <name type="synonym">Common thornapple</name>
    <dbReference type="NCBI Taxonomy" id="4076"/>
    <lineage>
        <taxon>Eukaryota</taxon>
        <taxon>Viridiplantae</taxon>
        <taxon>Streptophyta</taxon>
        <taxon>Embryophyta</taxon>
        <taxon>Tracheophyta</taxon>
        <taxon>Spermatophyta</taxon>
        <taxon>Magnoliopsida</taxon>
        <taxon>eudicotyledons</taxon>
        <taxon>Gunneridae</taxon>
        <taxon>Pentapetalae</taxon>
        <taxon>asterids</taxon>
        <taxon>lamiids</taxon>
        <taxon>Solanales</taxon>
        <taxon>Solanaceae</taxon>
        <taxon>Solanoideae</taxon>
        <taxon>Datureae</taxon>
        <taxon>Datura</taxon>
    </lineage>
</organism>
<sequence>MLPNSTFAAARWNDSFNLAISNQDTLICRMNLQIIIFKPRLRSRFSVDFISGDRGRRTLHKMRNGCSSFSAPSFSTYVAAAEKRIGLKFGMGDPQEAQQTLEIAETNVKKAEGRSDATASSVLLEKKINILLM</sequence>
<gene>
    <name evidence="1" type="ORF">HAX54_039798</name>
</gene>
<evidence type="ECO:0000313" key="2">
    <source>
        <dbReference type="Proteomes" id="UP000823775"/>
    </source>
</evidence>
<reference evidence="1 2" key="1">
    <citation type="journal article" date="2021" name="BMC Genomics">
        <title>Datura genome reveals duplications of psychoactive alkaloid biosynthetic genes and high mutation rate following tissue culture.</title>
        <authorList>
            <person name="Rajewski A."/>
            <person name="Carter-House D."/>
            <person name="Stajich J."/>
            <person name="Litt A."/>
        </authorList>
    </citation>
    <scope>NUCLEOTIDE SEQUENCE [LARGE SCALE GENOMIC DNA]</scope>
    <source>
        <strain evidence="1">AR-01</strain>
    </source>
</reference>
<accession>A0ABS8SJS5</accession>
<dbReference type="EMBL" id="JACEIK010000555">
    <property type="protein sequence ID" value="MCD7459002.1"/>
    <property type="molecule type" value="Genomic_DNA"/>
</dbReference>
<evidence type="ECO:0000313" key="1">
    <source>
        <dbReference type="EMBL" id="MCD7459002.1"/>
    </source>
</evidence>
<dbReference type="Proteomes" id="UP000823775">
    <property type="component" value="Unassembled WGS sequence"/>
</dbReference>
<dbReference type="Gene3D" id="6.10.140.480">
    <property type="match status" value="1"/>
</dbReference>